<reference evidence="2 3" key="1">
    <citation type="journal article" date="2022" name="Nat. Ecol. Evol.">
        <title>A masculinizing supergene underlies an exaggerated male reproductive morph in a spider.</title>
        <authorList>
            <person name="Hendrickx F."/>
            <person name="De Corte Z."/>
            <person name="Sonet G."/>
            <person name="Van Belleghem S.M."/>
            <person name="Kostlbacher S."/>
            <person name="Vangestel C."/>
        </authorList>
    </citation>
    <scope>NUCLEOTIDE SEQUENCE [LARGE SCALE GENOMIC DNA]</scope>
    <source>
        <strain evidence="2">W744_W776</strain>
    </source>
</reference>
<gene>
    <name evidence="2" type="ORF">JTE90_020993</name>
</gene>
<evidence type="ECO:0000313" key="3">
    <source>
        <dbReference type="Proteomes" id="UP000827092"/>
    </source>
</evidence>
<keyword evidence="1" id="KW-0472">Membrane</keyword>
<organism evidence="2 3">
    <name type="scientific">Oedothorax gibbosus</name>
    <dbReference type="NCBI Taxonomy" id="931172"/>
    <lineage>
        <taxon>Eukaryota</taxon>
        <taxon>Metazoa</taxon>
        <taxon>Ecdysozoa</taxon>
        <taxon>Arthropoda</taxon>
        <taxon>Chelicerata</taxon>
        <taxon>Arachnida</taxon>
        <taxon>Araneae</taxon>
        <taxon>Araneomorphae</taxon>
        <taxon>Entelegynae</taxon>
        <taxon>Araneoidea</taxon>
        <taxon>Linyphiidae</taxon>
        <taxon>Erigoninae</taxon>
        <taxon>Oedothorax</taxon>
    </lineage>
</organism>
<dbReference type="Proteomes" id="UP000827092">
    <property type="component" value="Unassembled WGS sequence"/>
</dbReference>
<protein>
    <submittedName>
        <fullName evidence="2">Uncharacterized protein</fullName>
    </submittedName>
</protein>
<evidence type="ECO:0000313" key="2">
    <source>
        <dbReference type="EMBL" id="KAG8176937.1"/>
    </source>
</evidence>
<keyword evidence="3" id="KW-1185">Reference proteome</keyword>
<evidence type="ECO:0000256" key="1">
    <source>
        <dbReference type="SAM" id="Phobius"/>
    </source>
</evidence>
<name>A0AAV6TXU1_9ARAC</name>
<accession>A0AAV6TXU1</accession>
<keyword evidence="1" id="KW-1133">Transmembrane helix</keyword>
<comment type="caution">
    <text evidence="2">The sequence shown here is derived from an EMBL/GenBank/DDBJ whole genome shotgun (WGS) entry which is preliminary data.</text>
</comment>
<keyword evidence="1" id="KW-0812">Transmembrane</keyword>
<sequence length="130" mass="14815">MFSKSEIFHRKDYSSYSKLETLSTTSKRSSVHSNIRTILRLASIFGIDVLPAKRTDKNRKSKMVALALYRWFFVCFMLYSLAARLYKAGGQGRSFFPGKREEKKGLVAIDQGADRPGNNVCLHGFRQIIS</sequence>
<feature type="transmembrane region" description="Helical" evidence="1">
    <location>
        <begin position="63"/>
        <end position="86"/>
    </location>
</feature>
<dbReference type="EMBL" id="JAFNEN010000839">
    <property type="protein sequence ID" value="KAG8176937.1"/>
    <property type="molecule type" value="Genomic_DNA"/>
</dbReference>
<proteinExistence type="predicted"/>
<dbReference type="AlphaFoldDB" id="A0AAV6TXU1"/>